<accession>A0LE39</accession>
<dbReference type="AlphaFoldDB" id="A0LE39"/>
<evidence type="ECO:0000313" key="2">
    <source>
        <dbReference type="Proteomes" id="UP000002586"/>
    </source>
</evidence>
<dbReference type="HOGENOM" id="CLU_1608847_0_0_5"/>
<organism evidence="1 2">
    <name type="scientific">Magnetococcus marinus (strain ATCC BAA-1437 / JCM 17883 / MC-1)</name>
    <dbReference type="NCBI Taxonomy" id="156889"/>
    <lineage>
        <taxon>Bacteria</taxon>
        <taxon>Pseudomonadati</taxon>
        <taxon>Pseudomonadota</taxon>
        <taxon>Magnetococcia</taxon>
        <taxon>Magnetococcales</taxon>
        <taxon>Magnetococcaceae</taxon>
        <taxon>Magnetococcus</taxon>
    </lineage>
</organism>
<evidence type="ECO:0000313" key="1">
    <source>
        <dbReference type="EMBL" id="ABK46232.1"/>
    </source>
</evidence>
<dbReference type="EMBL" id="CP000471">
    <property type="protein sequence ID" value="ABK46232.1"/>
    <property type="molecule type" value="Genomic_DNA"/>
</dbReference>
<protein>
    <submittedName>
        <fullName evidence="1">Uncharacterized protein</fullName>
    </submittedName>
</protein>
<gene>
    <name evidence="1" type="ordered locus">Mmc1_3747</name>
</gene>
<reference evidence="1 2" key="2">
    <citation type="journal article" date="2012" name="Int. J. Syst. Evol. Microbiol.">
        <title>Magnetococcus marinus gen. nov., sp. nov., a marine, magnetotactic bacterium that represents a novel lineage (Magnetococcaceae fam. nov.; Magnetococcales ord. nov.) at the base of the Alphaproteobacteria.</title>
        <authorList>
            <person name="Bazylinski D.A."/>
            <person name="Williams T.J."/>
            <person name="Lefevre C.T."/>
            <person name="Berg R.J."/>
            <person name="Zhang C.L."/>
            <person name="Bowser S.S."/>
            <person name="Dean A.J."/>
            <person name="Beveridge T.J."/>
        </authorList>
    </citation>
    <scope>NUCLEOTIDE SEQUENCE [LARGE SCALE GENOMIC DNA]</scope>
    <source>
        <strain evidence="2">ATCC BAA-1437 / JCM 17883 / MC-1</strain>
    </source>
</reference>
<keyword evidence="2" id="KW-1185">Reference proteome</keyword>
<sequence length="165" mass="18797">MFRYILVLFILTMILWMLAKLRDIRERRAADIMPTDEHTVLFGLFLTLSKAAVSYYRDYGNYPTIIQGAPDGMVEKGYLEHSELANMTNVLPLFSIVIAEYNGYGICLENCTSSITEGILERNSDMGGKLHFMDHKSDRYVTLTPPIRNDFINLTLPLPLKPKSA</sequence>
<proteinExistence type="predicted"/>
<dbReference type="Proteomes" id="UP000002586">
    <property type="component" value="Chromosome"/>
</dbReference>
<name>A0LE39_MAGMM</name>
<dbReference type="KEGG" id="mgm:Mmc1_3747"/>
<reference evidence="2" key="1">
    <citation type="journal article" date="2009" name="Appl. Environ. Microbiol.">
        <title>Complete genome sequence of the chemolithoautotrophic marine magnetotactic coccus strain MC-1.</title>
        <authorList>
            <person name="Schubbe S."/>
            <person name="Williams T.J."/>
            <person name="Xie G."/>
            <person name="Kiss H.E."/>
            <person name="Brettin T.S."/>
            <person name="Martinez D."/>
            <person name="Ross C.A."/>
            <person name="Schuler D."/>
            <person name="Cox B.L."/>
            <person name="Nealson K.H."/>
            <person name="Bazylinski D.A."/>
        </authorList>
    </citation>
    <scope>NUCLEOTIDE SEQUENCE [LARGE SCALE GENOMIC DNA]</scope>
    <source>
        <strain evidence="2">ATCC BAA-1437 / JCM 17883 / MC-1</strain>
    </source>
</reference>